<keyword evidence="8 16" id="KW-0812">Transmembrane</keyword>
<feature type="transmembrane region" description="Helical" evidence="16">
    <location>
        <begin position="152"/>
        <end position="170"/>
    </location>
</feature>
<dbReference type="eggNOG" id="COG0558">
    <property type="taxonomic scope" value="Bacteria"/>
</dbReference>
<keyword evidence="18" id="KW-1185">Reference proteome</keyword>
<dbReference type="Pfam" id="PF01066">
    <property type="entry name" value="CDP-OH_P_transf"/>
    <property type="match status" value="1"/>
</dbReference>
<comment type="pathway">
    <text evidence="2">Phospholipid metabolism; phosphatidylglycerol biosynthesis; phosphatidylglycerol from CDP-diacylglycerol: step 1/2.</text>
</comment>
<evidence type="ECO:0000256" key="7">
    <source>
        <dbReference type="ARBA" id="ARBA00022679"/>
    </source>
</evidence>
<evidence type="ECO:0000256" key="15">
    <source>
        <dbReference type="RuleBase" id="RU003750"/>
    </source>
</evidence>
<comment type="caution">
    <text evidence="17">The sequence shown here is derived from an EMBL/GenBank/DDBJ whole genome shotgun (WGS) entry which is preliminary data.</text>
</comment>
<dbReference type="PANTHER" id="PTHR14269:SF11">
    <property type="entry name" value="CDP-DIACYLGLYCEROL--GLYCEROL-3-PHOSPHATE 3-PHOSPHATIDYLTRANSFERASE"/>
    <property type="match status" value="1"/>
</dbReference>
<accession>A0A081KE95</accession>
<dbReference type="STRING" id="305900.GV64_18600"/>
<keyword evidence="7 15" id="KW-0808">Transferase</keyword>
<keyword evidence="13" id="KW-1208">Phospholipid metabolism</keyword>
<sequence length="186" mass="20748">MVKLKYLPNILTLLRLLLAGPVSFAILSEKPVWTLSLFLFAALSDALDGFIARHYGWQSRLGAMLDPMADKVLLVSAFLSLTLIKVIPVWLTLLVIGRDILIISGSFIYRWVVGTIQFKPSVLGKLCTLFQLSLIMTALISVALNYTKPVMILQPVVALFTIGSGLQYVVEWGRKGLRRARKCNRD</sequence>
<feature type="transmembrane region" description="Helical" evidence="16">
    <location>
        <begin position="35"/>
        <end position="52"/>
    </location>
</feature>
<evidence type="ECO:0000256" key="6">
    <source>
        <dbReference type="ARBA" id="ARBA00022516"/>
    </source>
</evidence>
<evidence type="ECO:0000256" key="14">
    <source>
        <dbReference type="ARBA" id="ARBA00048586"/>
    </source>
</evidence>
<keyword evidence="6" id="KW-0444">Lipid biosynthesis</keyword>
<organism evidence="17 18">
    <name type="scientific">Endozoicomonas elysicola</name>
    <dbReference type="NCBI Taxonomy" id="305900"/>
    <lineage>
        <taxon>Bacteria</taxon>
        <taxon>Pseudomonadati</taxon>
        <taxon>Pseudomonadota</taxon>
        <taxon>Gammaproteobacteria</taxon>
        <taxon>Oceanospirillales</taxon>
        <taxon>Endozoicomonadaceae</taxon>
        <taxon>Endozoicomonas</taxon>
    </lineage>
</organism>
<proteinExistence type="inferred from homology"/>
<evidence type="ECO:0000256" key="13">
    <source>
        <dbReference type="ARBA" id="ARBA00023264"/>
    </source>
</evidence>
<dbReference type="PIRSF" id="PIRSF000847">
    <property type="entry name" value="Phos_ph_gly_syn"/>
    <property type="match status" value="1"/>
</dbReference>
<keyword evidence="11 16" id="KW-0472">Membrane</keyword>
<keyword evidence="12" id="KW-0594">Phospholipid biosynthesis</keyword>
<dbReference type="Proteomes" id="UP000027997">
    <property type="component" value="Unassembled WGS sequence"/>
</dbReference>
<feature type="transmembrane region" description="Helical" evidence="16">
    <location>
        <begin position="126"/>
        <end position="146"/>
    </location>
</feature>
<comment type="catalytic activity">
    <reaction evidence="14">
        <text>a CDP-1,2-diacyl-sn-glycerol + sn-glycerol 3-phosphate = a 1,2-diacyl-sn-glycero-3-phospho-(1'-sn-glycero-3'-phosphate) + CMP + H(+)</text>
        <dbReference type="Rhea" id="RHEA:12593"/>
        <dbReference type="ChEBI" id="CHEBI:15378"/>
        <dbReference type="ChEBI" id="CHEBI:57597"/>
        <dbReference type="ChEBI" id="CHEBI:58332"/>
        <dbReference type="ChEBI" id="CHEBI:60110"/>
        <dbReference type="ChEBI" id="CHEBI:60377"/>
        <dbReference type="EC" id="2.7.8.5"/>
    </reaction>
</comment>
<evidence type="ECO:0000256" key="4">
    <source>
        <dbReference type="ARBA" id="ARBA00013170"/>
    </source>
</evidence>
<comment type="similarity">
    <text evidence="3 15">Belongs to the CDP-alcohol phosphatidyltransferase class-I family.</text>
</comment>
<reference evidence="17 18" key="1">
    <citation type="submission" date="2014-06" db="EMBL/GenBank/DDBJ databases">
        <title>Whole Genome Sequences of Three Symbiotic Endozoicomonas Bacteria.</title>
        <authorList>
            <person name="Neave M.J."/>
            <person name="Apprill A."/>
            <person name="Voolstra C.R."/>
        </authorList>
    </citation>
    <scope>NUCLEOTIDE SEQUENCE [LARGE SCALE GENOMIC DNA]</scope>
    <source>
        <strain evidence="17 18">DSM 22380</strain>
    </source>
</reference>
<evidence type="ECO:0000256" key="5">
    <source>
        <dbReference type="ARBA" id="ARBA00014944"/>
    </source>
</evidence>
<dbReference type="AlphaFoldDB" id="A0A081KE95"/>
<evidence type="ECO:0000256" key="3">
    <source>
        <dbReference type="ARBA" id="ARBA00010441"/>
    </source>
</evidence>
<evidence type="ECO:0000256" key="2">
    <source>
        <dbReference type="ARBA" id="ARBA00005042"/>
    </source>
</evidence>
<evidence type="ECO:0000256" key="12">
    <source>
        <dbReference type="ARBA" id="ARBA00023209"/>
    </source>
</evidence>
<evidence type="ECO:0000256" key="8">
    <source>
        <dbReference type="ARBA" id="ARBA00022692"/>
    </source>
</evidence>
<dbReference type="PANTHER" id="PTHR14269">
    <property type="entry name" value="CDP-DIACYLGLYCEROL--GLYCEROL-3-PHOSPHATE 3-PHOSPHATIDYLTRANSFERASE-RELATED"/>
    <property type="match status" value="1"/>
</dbReference>
<evidence type="ECO:0000313" key="18">
    <source>
        <dbReference type="Proteomes" id="UP000027997"/>
    </source>
</evidence>
<evidence type="ECO:0000256" key="16">
    <source>
        <dbReference type="SAM" id="Phobius"/>
    </source>
</evidence>
<evidence type="ECO:0000313" key="17">
    <source>
        <dbReference type="EMBL" id="KEI72471.1"/>
    </source>
</evidence>
<feature type="transmembrane region" description="Helical" evidence="16">
    <location>
        <begin position="72"/>
        <end position="90"/>
    </location>
</feature>
<dbReference type="InterPro" id="IPR004570">
    <property type="entry name" value="Phosphatidylglycerol_P_synth"/>
</dbReference>
<dbReference type="GO" id="GO:0046474">
    <property type="term" value="P:glycerophospholipid biosynthetic process"/>
    <property type="evidence" value="ECO:0007669"/>
    <property type="project" value="TreeGrafter"/>
</dbReference>
<dbReference type="Gene3D" id="1.20.120.1760">
    <property type="match status" value="1"/>
</dbReference>
<dbReference type="EMBL" id="JOJP01000001">
    <property type="protein sequence ID" value="KEI72471.1"/>
    <property type="molecule type" value="Genomic_DNA"/>
</dbReference>
<gene>
    <name evidence="17" type="ORF">GV64_18600</name>
</gene>
<comment type="subcellular location">
    <subcellularLocation>
        <location evidence="1">Membrane</location>
        <topology evidence="1">Multi-pass membrane protein</topology>
    </subcellularLocation>
</comment>
<evidence type="ECO:0000256" key="11">
    <source>
        <dbReference type="ARBA" id="ARBA00023136"/>
    </source>
</evidence>
<keyword evidence="9 16" id="KW-1133">Transmembrane helix</keyword>
<dbReference type="InterPro" id="IPR000462">
    <property type="entry name" value="CDP-OH_P_trans"/>
</dbReference>
<keyword evidence="10" id="KW-0443">Lipid metabolism</keyword>
<dbReference type="EC" id="2.7.8.5" evidence="4"/>
<dbReference type="GO" id="GO:0008444">
    <property type="term" value="F:CDP-diacylglycerol-glycerol-3-phosphate 3-phosphatidyltransferase activity"/>
    <property type="evidence" value="ECO:0007669"/>
    <property type="project" value="UniProtKB-EC"/>
</dbReference>
<protein>
    <recommendedName>
        <fullName evidence="5">CDP-diacylglycerol--glycerol-3-phosphate 3-phosphatidyltransferase</fullName>
        <ecNumber evidence="4">2.7.8.5</ecNumber>
    </recommendedName>
</protein>
<dbReference type="InterPro" id="IPR050324">
    <property type="entry name" value="CDP-alcohol_PTase-I"/>
</dbReference>
<dbReference type="GO" id="GO:0016020">
    <property type="term" value="C:membrane"/>
    <property type="evidence" value="ECO:0007669"/>
    <property type="project" value="UniProtKB-SubCell"/>
</dbReference>
<dbReference type="InterPro" id="IPR043130">
    <property type="entry name" value="CDP-OH_PTrfase_TM_dom"/>
</dbReference>
<evidence type="ECO:0000256" key="1">
    <source>
        <dbReference type="ARBA" id="ARBA00004141"/>
    </source>
</evidence>
<evidence type="ECO:0000256" key="9">
    <source>
        <dbReference type="ARBA" id="ARBA00022989"/>
    </source>
</evidence>
<name>A0A081KE95_9GAMM</name>
<dbReference type="InterPro" id="IPR048254">
    <property type="entry name" value="CDP_ALCOHOL_P_TRANSF_CS"/>
</dbReference>
<evidence type="ECO:0000256" key="10">
    <source>
        <dbReference type="ARBA" id="ARBA00023098"/>
    </source>
</evidence>
<dbReference type="PROSITE" id="PS00379">
    <property type="entry name" value="CDP_ALCOHOL_P_TRANSF"/>
    <property type="match status" value="1"/>
</dbReference>